<evidence type="ECO:0000256" key="3">
    <source>
        <dbReference type="ARBA" id="ARBA00022676"/>
    </source>
</evidence>
<dbReference type="EMBL" id="CAIIXF020000006">
    <property type="protein sequence ID" value="CAH1787327.1"/>
    <property type="molecule type" value="Genomic_DNA"/>
</dbReference>
<keyword evidence="10" id="KW-0325">Glycoprotein</keyword>
<comment type="caution">
    <text evidence="13">The sequence shown here is derived from an EMBL/GenBank/DDBJ whole genome shotgun (WGS) entry which is preliminary data.</text>
</comment>
<dbReference type="PANTHER" id="PTHR11214:SF364">
    <property type="entry name" value="HEXOSYLTRANSFERASE"/>
    <property type="match status" value="1"/>
</dbReference>
<evidence type="ECO:0000256" key="5">
    <source>
        <dbReference type="ARBA" id="ARBA00022692"/>
    </source>
</evidence>
<comment type="similarity">
    <text evidence="2 11">Belongs to the glycosyltransferase 31 family.</text>
</comment>
<keyword evidence="14" id="KW-1185">Reference proteome</keyword>
<dbReference type="GO" id="GO:0016758">
    <property type="term" value="F:hexosyltransferase activity"/>
    <property type="evidence" value="ECO:0007669"/>
    <property type="project" value="InterPro"/>
</dbReference>
<dbReference type="PANTHER" id="PTHR11214">
    <property type="entry name" value="BETA-1,3-N-ACETYLGLUCOSAMINYLTRANSFERASE"/>
    <property type="match status" value="1"/>
</dbReference>
<evidence type="ECO:0000256" key="9">
    <source>
        <dbReference type="ARBA" id="ARBA00023136"/>
    </source>
</evidence>
<evidence type="ECO:0000256" key="10">
    <source>
        <dbReference type="ARBA" id="ARBA00023180"/>
    </source>
</evidence>
<reference evidence="13" key="1">
    <citation type="submission" date="2022-03" db="EMBL/GenBank/DDBJ databases">
        <authorList>
            <person name="Martin C."/>
        </authorList>
    </citation>
    <scope>NUCLEOTIDE SEQUENCE</scope>
</reference>
<feature type="compositionally biased region" description="Basic and acidic residues" evidence="12">
    <location>
        <begin position="97"/>
        <end position="113"/>
    </location>
</feature>
<dbReference type="InterPro" id="IPR002659">
    <property type="entry name" value="Glyco_trans_31"/>
</dbReference>
<feature type="compositionally biased region" description="Basic and acidic residues" evidence="12">
    <location>
        <begin position="75"/>
        <end position="89"/>
    </location>
</feature>
<evidence type="ECO:0000256" key="2">
    <source>
        <dbReference type="ARBA" id="ARBA00008661"/>
    </source>
</evidence>
<evidence type="ECO:0000313" key="13">
    <source>
        <dbReference type="EMBL" id="CAH1787327.1"/>
    </source>
</evidence>
<organism evidence="13 14">
    <name type="scientific">Owenia fusiformis</name>
    <name type="common">Polychaete worm</name>
    <dbReference type="NCBI Taxonomy" id="6347"/>
    <lineage>
        <taxon>Eukaryota</taxon>
        <taxon>Metazoa</taxon>
        <taxon>Spiralia</taxon>
        <taxon>Lophotrochozoa</taxon>
        <taxon>Annelida</taxon>
        <taxon>Polychaeta</taxon>
        <taxon>Sedentaria</taxon>
        <taxon>Canalipalpata</taxon>
        <taxon>Sabellida</taxon>
        <taxon>Oweniida</taxon>
        <taxon>Oweniidae</taxon>
        <taxon>Owenia</taxon>
    </lineage>
</organism>
<feature type="region of interest" description="Disordered" evidence="12">
    <location>
        <begin position="66"/>
        <end position="160"/>
    </location>
</feature>
<evidence type="ECO:0000256" key="7">
    <source>
        <dbReference type="ARBA" id="ARBA00022989"/>
    </source>
</evidence>
<evidence type="ECO:0000256" key="6">
    <source>
        <dbReference type="ARBA" id="ARBA00022968"/>
    </source>
</evidence>
<evidence type="ECO:0000256" key="12">
    <source>
        <dbReference type="SAM" id="MobiDB-lite"/>
    </source>
</evidence>
<protein>
    <recommendedName>
        <fullName evidence="11">Hexosyltransferase</fullName>
        <ecNumber evidence="11">2.4.1.-</ecNumber>
    </recommendedName>
</protein>
<feature type="compositionally biased region" description="Basic and acidic residues" evidence="12">
    <location>
        <begin position="143"/>
        <end position="152"/>
    </location>
</feature>
<keyword evidence="9 11" id="KW-0472">Membrane</keyword>
<keyword evidence="3 11" id="KW-0328">Glycosyltransferase</keyword>
<dbReference type="GO" id="GO:0006493">
    <property type="term" value="P:protein O-linked glycosylation"/>
    <property type="evidence" value="ECO:0007669"/>
    <property type="project" value="TreeGrafter"/>
</dbReference>
<evidence type="ECO:0000256" key="8">
    <source>
        <dbReference type="ARBA" id="ARBA00023034"/>
    </source>
</evidence>
<feature type="compositionally biased region" description="Basic and acidic residues" evidence="12">
    <location>
        <begin position="123"/>
        <end position="134"/>
    </location>
</feature>
<gene>
    <name evidence="13" type="ORF">OFUS_LOCUS13056</name>
</gene>
<evidence type="ECO:0000313" key="14">
    <source>
        <dbReference type="Proteomes" id="UP000749559"/>
    </source>
</evidence>
<accession>A0A8J1U2P8</accession>
<name>A0A8J1U2P8_OWEFU</name>
<evidence type="ECO:0000256" key="11">
    <source>
        <dbReference type="RuleBase" id="RU363063"/>
    </source>
</evidence>
<comment type="subcellular location">
    <subcellularLocation>
        <location evidence="1 11">Golgi apparatus membrane</location>
        <topology evidence="1 11">Single-pass type II membrane protein</topology>
    </subcellularLocation>
</comment>
<dbReference type="Proteomes" id="UP000749559">
    <property type="component" value="Unassembled WGS sequence"/>
</dbReference>
<evidence type="ECO:0000256" key="1">
    <source>
        <dbReference type="ARBA" id="ARBA00004323"/>
    </source>
</evidence>
<dbReference type="AlphaFoldDB" id="A0A8J1U2P8"/>
<keyword evidence="8 11" id="KW-0333">Golgi apparatus</keyword>
<dbReference type="OrthoDB" id="6274240at2759"/>
<keyword evidence="5 11" id="KW-0812">Transmembrane</keyword>
<dbReference type="EC" id="2.4.1.-" evidence="11"/>
<sequence>MKLGINICEGITEYKNMKLPFRYLTFVLVTLIALISLYNHFGGHVTHTRTKGADIQLYSIQEYSKEPRPNLSSEYVEKDPIQNDDRKPPNDSNDGQARIEGKKEFDTKSDKLKSSLNNEDEQSIARDIIHDKSNKLSNTSKVIEPKNSDHRQNTKNSTNKPWRTEYNKIVNPHNFHYKINEEDICASNTDIIVFIITATNHFTRRLLIRQAWAGEKMVNGFTIKVVFLVGDSGKLTMNLALQEESAIYGDIIQETFMDTYRNLTLKTIMGLKWVTNFCPDARYILKCDDDIFVNVFELVRHLKVYEMQGKDVKNLILCDIDTGDRATVIRDPSSKWYVTNKEYPGDHFPTYCDGPVYLLATNVGKALYNASLYQPLFWLEDVYTTGFLADKLGMKHKKFTSSYVAIPKWFTFNTFVSYITKHYVFVICESAQHIAELWLILKQYKMQEKRLLNQPNEVKNAAIAREKERFEKYNHYLGKLV</sequence>
<keyword evidence="6 11" id="KW-0735">Signal-anchor</keyword>
<dbReference type="Pfam" id="PF01762">
    <property type="entry name" value="Galactosyl_T"/>
    <property type="match status" value="1"/>
</dbReference>
<evidence type="ECO:0000256" key="4">
    <source>
        <dbReference type="ARBA" id="ARBA00022679"/>
    </source>
</evidence>
<dbReference type="Gene3D" id="3.90.550.50">
    <property type="match status" value="1"/>
</dbReference>
<dbReference type="GO" id="GO:0000139">
    <property type="term" value="C:Golgi membrane"/>
    <property type="evidence" value="ECO:0007669"/>
    <property type="project" value="UniProtKB-SubCell"/>
</dbReference>
<keyword evidence="7 11" id="KW-1133">Transmembrane helix</keyword>
<feature type="transmembrane region" description="Helical" evidence="11">
    <location>
        <begin position="21"/>
        <end position="41"/>
    </location>
</feature>
<keyword evidence="4" id="KW-0808">Transferase</keyword>
<dbReference type="FunFam" id="3.90.550.50:FF:000001">
    <property type="entry name" value="Hexosyltransferase"/>
    <property type="match status" value="1"/>
</dbReference>
<proteinExistence type="inferred from homology"/>